<evidence type="ECO:0000256" key="1">
    <source>
        <dbReference type="SAM" id="MobiDB-lite"/>
    </source>
</evidence>
<dbReference type="EMBL" id="QURH01000224">
    <property type="protein sequence ID" value="RFU41255.1"/>
    <property type="molecule type" value="Genomic_DNA"/>
</dbReference>
<gene>
    <name evidence="2" type="ORF">DZF91_12820</name>
</gene>
<organism evidence="2 3">
    <name type="scientific">Actinomadura logoneensis</name>
    <dbReference type="NCBI Taxonomy" id="2293572"/>
    <lineage>
        <taxon>Bacteria</taxon>
        <taxon>Bacillati</taxon>
        <taxon>Actinomycetota</taxon>
        <taxon>Actinomycetes</taxon>
        <taxon>Streptosporangiales</taxon>
        <taxon>Thermomonosporaceae</taxon>
        <taxon>Actinomadura</taxon>
    </lineage>
</organism>
<evidence type="ECO:0000313" key="2">
    <source>
        <dbReference type="EMBL" id="RFU41255.1"/>
    </source>
</evidence>
<comment type="caution">
    <text evidence="2">The sequence shown here is derived from an EMBL/GenBank/DDBJ whole genome shotgun (WGS) entry which is preliminary data.</text>
</comment>
<proteinExistence type="predicted"/>
<protein>
    <submittedName>
        <fullName evidence="2">Uncharacterized protein</fullName>
    </submittedName>
</protein>
<dbReference type="AlphaFoldDB" id="A0A372JMK8"/>
<dbReference type="Proteomes" id="UP000261811">
    <property type="component" value="Unassembled WGS sequence"/>
</dbReference>
<accession>A0A372JMK8</accession>
<reference evidence="2 3" key="1">
    <citation type="submission" date="2018-08" db="EMBL/GenBank/DDBJ databases">
        <title>Actinomadura jelena sp. nov., a novel Actinomycete isolated from soil in Chad.</title>
        <authorList>
            <person name="Shi L."/>
        </authorList>
    </citation>
    <scope>NUCLEOTIDE SEQUENCE [LARGE SCALE GENOMIC DNA]</scope>
    <source>
        <strain evidence="2 3">NEAU-G17</strain>
    </source>
</reference>
<evidence type="ECO:0000313" key="3">
    <source>
        <dbReference type="Proteomes" id="UP000261811"/>
    </source>
</evidence>
<sequence length="155" mass="16736">MICPAQKLALGEFDVVDRPGARYGFDRDRGYRVDIATGFPVCVHPFRVGLEPGPYASAAAGWPDPAAPPPDPLDPSQAPRPSGARRAVFTPTPEQLELPESADDLEAWLIAILRTARADELASALDQAETAAAQRFNADQIVKALRRALATEPHR</sequence>
<dbReference type="OrthoDB" id="4309379at2"/>
<feature type="region of interest" description="Disordered" evidence="1">
    <location>
        <begin position="57"/>
        <end position="100"/>
    </location>
</feature>
<keyword evidence="3" id="KW-1185">Reference proteome</keyword>
<name>A0A372JMK8_9ACTN</name>